<name>A0A6S6SNZ1_9BACT</name>
<dbReference type="SUPFAM" id="SSF53756">
    <property type="entry name" value="UDP-Glycosyltransferase/glycogen phosphorylase"/>
    <property type="match status" value="1"/>
</dbReference>
<evidence type="ECO:0000313" key="3">
    <source>
        <dbReference type="EMBL" id="CAA6806780.1"/>
    </source>
</evidence>
<proteinExistence type="predicted"/>
<dbReference type="PANTHER" id="PTHR12526:SF629">
    <property type="entry name" value="TEICHURONIC ACID BIOSYNTHESIS GLYCOSYLTRANSFERASE TUAH-RELATED"/>
    <property type="match status" value="1"/>
</dbReference>
<evidence type="ECO:0000256" key="2">
    <source>
        <dbReference type="ARBA" id="ARBA00022679"/>
    </source>
</evidence>
<dbReference type="GO" id="GO:0016757">
    <property type="term" value="F:glycosyltransferase activity"/>
    <property type="evidence" value="ECO:0007669"/>
    <property type="project" value="UniProtKB-KW"/>
</dbReference>
<dbReference type="Gene3D" id="3.40.50.2000">
    <property type="entry name" value="Glycogen Phosphorylase B"/>
    <property type="match status" value="1"/>
</dbReference>
<dbReference type="Pfam" id="PF13692">
    <property type="entry name" value="Glyco_trans_1_4"/>
    <property type="match status" value="1"/>
</dbReference>
<protein>
    <submittedName>
        <fullName evidence="3">Glycosyl transferase group 1</fullName>
    </submittedName>
</protein>
<dbReference type="PANTHER" id="PTHR12526">
    <property type="entry name" value="GLYCOSYLTRANSFERASE"/>
    <property type="match status" value="1"/>
</dbReference>
<gene>
    <name evidence="3" type="ORF">HELGO_WM34601</name>
</gene>
<evidence type="ECO:0000256" key="1">
    <source>
        <dbReference type="ARBA" id="ARBA00022676"/>
    </source>
</evidence>
<sequence>MKKVLFMGLHRPDRSPSQRYRFEQFQPYLEAQGFEFEYFYLIRAQDDQKFYGAGNYFAKISILIRSIFKLWFKSFRAAQYDFVFVQREAFMLGTVFFEKRFARKTKLLFDFDDSIWLQNVSEGNKKLSFLKDASKTQKLIAIADMVFAGNSFLADYAKQFNPNTKLVPTVVDSDNYKRTIPVDKTKICIGWSGSFSTIPYFEYALPALQQIKAKYGDQVYFKVIGDANYYNKELDIKGTPWSSATEVAELSEIDIGIMPLPNDAWTKGKCALKGLLYLSLEQAAVLSDVGVNAEVIQNGVNGFLVSSTADWVEKLSLLIDNPQLRLEMGQKGRQTVLDRYSVLSERAHYAAYFNELLAL</sequence>
<dbReference type="AlphaFoldDB" id="A0A6S6SNZ1"/>
<organism evidence="3">
    <name type="scientific">uncultured Aureispira sp</name>
    <dbReference type="NCBI Taxonomy" id="1331704"/>
    <lineage>
        <taxon>Bacteria</taxon>
        <taxon>Pseudomonadati</taxon>
        <taxon>Bacteroidota</taxon>
        <taxon>Saprospiria</taxon>
        <taxon>Saprospirales</taxon>
        <taxon>Saprospiraceae</taxon>
        <taxon>Aureispira</taxon>
        <taxon>environmental samples</taxon>
    </lineage>
</organism>
<accession>A0A6S6SNZ1</accession>
<dbReference type="CDD" id="cd03801">
    <property type="entry name" value="GT4_PimA-like"/>
    <property type="match status" value="1"/>
</dbReference>
<keyword evidence="2 3" id="KW-0808">Transferase</keyword>
<dbReference type="EMBL" id="CACVAQ010000123">
    <property type="protein sequence ID" value="CAA6806780.1"/>
    <property type="molecule type" value="Genomic_DNA"/>
</dbReference>
<keyword evidence="1" id="KW-0328">Glycosyltransferase</keyword>
<reference evidence="3" key="1">
    <citation type="submission" date="2020-01" db="EMBL/GenBank/DDBJ databases">
        <authorList>
            <person name="Meier V. D."/>
            <person name="Meier V D."/>
        </authorList>
    </citation>
    <scope>NUCLEOTIDE SEQUENCE</scope>
    <source>
        <strain evidence="3">HLG_WM_MAG_10</strain>
    </source>
</reference>